<keyword evidence="2" id="KW-1185">Reference proteome</keyword>
<dbReference type="Proteomes" id="UP000593568">
    <property type="component" value="Unassembled WGS sequence"/>
</dbReference>
<name>A0A7J9E1W2_9ROSI</name>
<dbReference type="EMBL" id="JABEZW010000006">
    <property type="protein sequence ID" value="MBA0766931.1"/>
    <property type="molecule type" value="Genomic_DNA"/>
</dbReference>
<comment type="caution">
    <text evidence="1">The sequence shown here is derived from an EMBL/GenBank/DDBJ whole genome shotgun (WGS) entry which is preliminary data.</text>
</comment>
<evidence type="ECO:0000313" key="2">
    <source>
        <dbReference type="Proteomes" id="UP000593568"/>
    </source>
</evidence>
<reference evidence="1 2" key="1">
    <citation type="journal article" date="2019" name="Genome Biol. Evol.">
        <title>Insights into the evolution of the New World diploid cottons (Gossypium, subgenus Houzingenia) based on genome sequencing.</title>
        <authorList>
            <person name="Grover C.E."/>
            <person name="Arick M.A. 2nd"/>
            <person name="Thrash A."/>
            <person name="Conover J.L."/>
            <person name="Sanders W.S."/>
            <person name="Peterson D.G."/>
            <person name="Frelichowski J.E."/>
            <person name="Scheffler J.A."/>
            <person name="Scheffler B.E."/>
            <person name="Wendel J.F."/>
        </authorList>
    </citation>
    <scope>NUCLEOTIDE SEQUENCE [LARGE SCALE GENOMIC DNA]</scope>
    <source>
        <strain evidence="1">8</strain>
        <tissue evidence="1">Leaf</tissue>
    </source>
</reference>
<evidence type="ECO:0000313" key="1">
    <source>
        <dbReference type="EMBL" id="MBA0766931.1"/>
    </source>
</evidence>
<dbReference type="AlphaFoldDB" id="A0A7J9E1W2"/>
<sequence>MWKCPWLLYLPSRCKYKNRQ</sequence>
<gene>
    <name evidence="1" type="ORF">Gotri_015922</name>
</gene>
<proteinExistence type="predicted"/>
<organism evidence="1 2">
    <name type="scientific">Gossypium trilobum</name>
    <dbReference type="NCBI Taxonomy" id="34281"/>
    <lineage>
        <taxon>Eukaryota</taxon>
        <taxon>Viridiplantae</taxon>
        <taxon>Streptophyta</taxon>
        <taxon>Embryophyta</taxon>
        <taxon>Tracheophyta</taxon>
        <taxon>Spermatophyta</taxon>
        <taxon>Magnoliopsida</taxon>
        <taxon>eudicotyledons</taxon>
        <taxon>Gunneridae</taxon>
        <taxon>Pentapetalae</taxon>
        <taxon>rosids</taxon>
        <taxon>malvids</taxon>
        <taxon>Malvales</taxon>
        <taxon>Malvaceae</taxon>
        <taxon>Malvoideae</taxon>
        <taxon>Gossypium</taxon>
    </lineage>
</organism>
<protein>
    <submittedName>
        <fullName evidence="1">Uncharacterized protein</fullName>
    </submittedName>
</protein>
<accession>A0A7J9E1W2</accession>